<proteinExistence type="predicted"/>
<dbReference type="AlphaFoldDB" id="A0A1G8SFQ9"/>
<dbReference type="EMBL" id="FNET01000001">
    <property type="protein sequence ID" value="SDJ27993.1"/>
    <property type="molecule type" value="Genomic_DNA"/>
</dbReference>
<dbReference type="InterPro" id="IPR038020">
    <property type="entry name" value="MbtH-like_sf"/>
</dbReference>
<protein>
    <submittedName>
        <fullName evidence="2">MbtH protein</fullName>
    </submittedName>
</protein>
<dbReference type="GO" id="GO:0005829">
    <property type="term" value="C:cytosol"/>
    <property type="evidence" value="ECO:0007669"/>
    <property type="project" value="TreeGrafter"/>
</dbReference>
<dbReference type="PANTHER" id="PTHR38444:SF1">
    <property type="entry name" value="ENTEROBACTIN BIOSYNTHESIS PROTEIN YBDZ"/>
    <property type="match status" value="1"/>
</dbReference>
<evidence type="ECO:0000313" key="2">
    <source>
        <dbReference type="EMBL" id="SDJ27993.1"/>
    </source>
</evidence>
<organism evidence="2 3">
    <name type="scientific">Lentzea albidocapillata subsp. violacea</name>
    <dbReference type="NCBI Taxonomy" id="128104"/>
    <lineage>
        <taxon>Bacteria</taxon>
        <taxon>Bacillati</taxon>
        <taxon>Actinomycetota</taxon>
        <taxon>Actinomycetes</taxon>
        <taxon>Pseudonocardiales</taxon>
        <taxon>Pseudonocardiaceae</taxon>
        <taxon>Lentzea</taxon>
    </lineage>
</organism>
<dbReference type="PANTHER" id="PTHR38444">
    <property type="entry name" value="ENTEROBACTIN BIOSYNTHESIS PROTEIN YBDZ"/>
    <property type="match status" value="1"/>
</dbReference>
<dbReference type="GO" id="GO:0019290">
    <property type="term" value="P:siderophore biosynthetic process"/>
    <property type="evidence" value="ECO:0007669"/>
    <property type="project" value="TreeGrafter"/>
</dbReference>
<reference evidence="3" key="1">
    <citation type="submission" date="2016-10" db="EMBL/GenBank/DDBJ databases">
        <authorList>
            <person name="Varghese N."/>
            <person name="Submissions S."/>
        </authorList>
    </citation>
    <scope>NUCLEOTIDE SEQUENCE [LARGE SCALE GENOMIC DNA]</scope>
    <source>
        <strain evidence="3">DSM 44796</strain>
    </source>
</reference>
<sequence>MDTFTDFAVVMNHEEQYSIWPTELDVPAGWHTVGKSGAQQDCLDYIDEVWTDIRPLSLRTALGV</sequence>
<dbReference type="SUPFAM" id="SSF160582">
    <property type="entry name" value="MbtH-like"/>
    <property type="match status" value="1"/>
</dbReference>
<dbReference type="Proteomes" id="UP000199682">
    <property type="component" value="Unassembled WGS sequence"/>
</dbReference>
<dbReference type="InterPro" id="IPR005153">
    <property type="entry name" value="MbtH-like_dom"/>
</dbReference>
<dbReference type="SMART" id="SM00923">
    <property type="entry name" value="MbtH"/>
    <property type="match status" value="1"/>
</dbReference>
<evidence type="ECO:0000313" key="3">
    <source>
        <dbReference type="Proteomes" id="UP000199682"/>
    </source>
</evidence>
<dbReference type="Pfam" id="PF03621">
    <property type="entry name" value="MbtH"/>
    <property type="match status" value="1"/>
</dbReference>
<evidence type="ECO:0000259" key="1">
    <source>
        <dbReference type="SMART" id="SM00923"/>
    </source>
</evidence>
<dbReference type="Gene3D" id="3.90.820.10">
    <property type="entry name" value="Structural Genomics, Unknown Function 30-nov-00 1gh9 Mol_id"/>
    <property type="match status" value="1"/>
</dbReference>
<feature type="domain" description="MbtH-like" evidence="1">
    <location>
        <begin position="2"/>
        <end position="48"/>
    </location>
</feature>
<accession>A0A1G8SFQ9</accession>
<dbReference type="InterPro" id="IPR037407">
    <property type="entry name" value="MLP_fam"/>
</dbReference>
<dbReference type="RefSeq" id="WP_090004345.1">
    <property type="nucleotide sequence ID" value="NZ_FNET01000001.1"/>
</dbReference>
<gene>
    <name evidence="2" type="ORF">SAMN04488074_101967</name>
</gene>
<name>A0A1G8SFQ9_9PSEU</name>